<dbReference type="EMBL" id="AMCI01001679">
    <property type="protein sequence ID" value="EJX04806.1"/>
    <property type="molecule type" value="Genomic_DNA"/>
</dbReference>
<proteinExistence type="predicted"/>
<evidence type="ECO:0000256" key="3">
    <source>
        <dbReference type="ARBA" id="ARBA00023237"/>
    </source>
</evidence>
<dbReference type="PANTHER" id="PTHR30329">
    <property type="entry name" value="STATOR ELEMENT OF FLAGELLAR MOTOR COMPLEX"/>
    <property type="match status" value="1"/>
</dbReference>
<feature type="domain" description="OmpA-like" evidence="5">
    <location>
        <begin position="189"/>
        <end position="333"/>
    </location>
</feature>
<dbReference type="PRINTS" id="PR01021">
    <property type="entry name" value="OMPADOMAIN"/>
</dbReference>
<keyword evidence="2" id="KW-0472">Membrane</keyword>
<dbReference type="PANTHER" id="PTHR30329:SF21">
    <property type="entry name" value="LIPOPROTEIN YIAD-RELATED"/>
    <property type="match status" value="1"/>
</dbReference>
<gene>
    <name evidence="6" type="ORF">EVA_07086</name>
</gene>
<dbReference type="SUPFAM" id="SSF103088">
    <property type="entry name" value="OmpA-like"/>
    <property type="match status" value="1"/>
</dbReference>
<reference evidence="6" key="1">
    <citation type="journal article" date="2012" name="PLoS ONE">
        <title>Gene sets for utilization of primary and secondary nutrition supplies in the distal gut of endangered iberian lynx.</title>
        <authorList>
            <person name="Alcaide M."/>
            <person name="Messina E."/>
            <person name="Richter M."/>
            <person name="Bargiela R."/>
            <person name="Peplies J."/>
            <person name="Huws S.A."/>
            <person name="Newbold C.J."/>
            <person name="Golyshin P.N."/>
            <person name="Simon M.A."/>
            <person name="Lopez G."/>
            <person name="Yakimov M.M."/>
            <person name="Ferrer M."/>
        </authorList>
    </citation>
    <scope>NUCLEOTIDE SEQUENCE</scope>
</reference>
<dbReference type="CDD" id="cd07185">
    <property type="entry name" value="OmpA_C-like"/>
    <property type="match status" value="1"/>
</dbReference>
<evidence type="ECO:0000313" key="6">
    <source>
        <dbReference type="EMBL" id="EJX04806.1"/>
    </source>
</evidence>
<dbReference type="InterPro" id="IPR006665">
    <property type="entry name" value="OmpA-like"/>
</dbReference>
<dbReference type="PROSITE" id="PS51123">
    <property type="entry name" value="OMPA_2"/>
    <property type="match status" value="1"/>
</dbReference>
<accession>J9CX21</accession>
<comment type="caution">
    <text evidence="6">The sequence shown here is derived from an EMBL/GenBank/DDBJ whole genome shotgun (WGS) entry which is preliminary data.</text>
</comment>
<dbReference type="Pfam" id="PF00691">
    <property type="entry name" value="OmpA"/>
    <property type="match status" value="1"/>
</dbReference>
<evidence type="ECO:0000256" key="4">
    <source>
        <dbReference type="SAM" id="MobiDB-lite"/>
    </source>
</evidence>
<name>J9CX21_9ZZZZ</name>
<dbReference type="InterPro" id="IPR050330">
    <property type="entry name" value="Bact_OuterMem_StrucFunc"/>
</dbReference>
<evidence type="ECO:0000256" key="2">
    <source>
        <dbReference type="ARBA" id="ARBA00023136"/>
    </source>
</evidence>
<evidence type="ECO:0000256" key="1">
    <source>
        <dbReference type="ARBA" id="ARBA00004442"/>
    </source>
</evidence>
<evidence type="ECO:0000259" key="5">
    <source>
        <dbReference type="PROSITE" id="PS51123"/>
    </source>
</evidence>
<dbReference type="GO" id="GO:0009279">
    <property type="term" value="C:cell outer membrane"/>
    <property type="evidence" value="ECO:0007669"/>
    <property type="project" value="UniProtKB-SubCell"/>
</dbReference>
<comment type="subcellular location">
    <subcellularLocation>
        <location evidence="1">Cell outer membrane</location>
    </subcellularLocation>
</comment>
<dbReference type="Gene3D" id="3.30.1330.60">
    <property type="entry name" value="OmpA-like domain"/>
    <property type="match status" value="1"/>
</dbReference>
<dbReference type="AlphaFoldDB" id="J9CX21"/>
<keyword evidence="3" id="KW-0998">Cell outer membrane</keyword>
<protein>
    <submittedName>
        <fullName evidence="6">Ompa/motb domain protein</fullName>
    </submittedName>
</protein>
<feature type="compositionally biased region" description="Low complexity" evidence="4">
    <location>
        <begin position="360"/>
        <end position="369"/>
    </location>
</feature>
<feature type="region of interest" description="Disordered" evidence="4">
    <location>
        <begin position="350"/>
        <end position="369"/>
    </location>
</feature>
<dbReference type="InterPro" id="IPR006664">
    <property type="entry name" value="OMP_bac"/>
</dbReference>
<sequence length="369" mass="42089">MENLGPEINTEGDEVFPAFRPSGELYFSSNGRTPSMGGLDLYRAMEDTVTGHWQVIHLPSPMNSHADDFCITFEALHNRGFFSSNRTTGGRGWDKIFSFSYPEVLQTVKGWVYEQDGYELPEALVYMVGNDGTNLKLSVLSDGSFEQPVKPNVDYVFLATCKGFLNVRNELHTDSLEVERQHVLQFPLPSISVPVLVRNVFYEFDKADLTANSVEALDRLTKMLNENPNITIELAAHCDFRGNDAYNLRLSQRRAESVVKYLTEHGIAADRLTAKGYGETVPKIVNKKLTETYPFLHENDTLTIAYIEKRTPEEQEICHALNRRTEFRVLRTTYGLFDEKGNLKVDQLLKKDDQEENLDNQENNQENNQ</sequence>
<organism evidence="6">
    <name type="scientific">gut metagenome</name>
    <dbReference type="NCBI Taxonomy" id="749906"/>
    <lineage>
        <taxon>unclassified sequences</taxon>
        <taxon>metagenomes</taxon>
        <taxon>organismal metagenomes</taxon>
    </lineage>
</organism>
<dbReference type="InterPro" id="IPR036737">
    <property type="entry name" value="OmpA-like_sf"/>
</dbReference>